<dbReference type="VEuPathDB" id="TriTrypDB:LpyrH10_32_0910"/>
<accession>A0A0M9FQK8</accession>
<protein>
    <submittedName>
        <fullName evidence="1">Uncharacterized protein</fullName>
    </submittedName>
</protein>
<organism evidence="1 2">
    <name type="scientific">Leptomonas pyrrhocoris</name>
    <name type="common">Firebug parasite</name>
    <dbReference type="NCBI Taxonomy" id="157538"/>
    <lineage>
        <taxon>Eukaryota</taxon>
        <taxon>Discoba</taxon>
        <taxon>Euglenozoa</taxon>
        <taxon>Kinetoplastea</taxon>
        <taxon>Metakinetoplastina</taxon>
        <taxon>Trypanosomatida</taxon>
        <taxon>Trypanosomatidae</taxon>
        <taxon>Leishmaniinae</taxon>
        <taxon>Leptomonas</taxon>
    </lineage>
</organism>
<name>A0A0M9FQK8_LEPPY</name>
<keyword evidence="2" id="KW-1185">Reference proteome</keyword>
<dbReference type="Proteomes" id="UP000037923">
    <property type="component" value="Unassembled WGS sequence"/>
</dbReference>
<dbReference type="RefSeq" id="XP_015652426.1">
    <property type="nucleotide sequence ID" value="XM_015809106.1"/>
</dbReference>
<evidence type="ECO:0000313" key="2">
    <source>
        <dbReference type="Proteomes" id="UP000037923"/>
    </source>
</evidence>
<gene>
    <name evidence="1" type="ORF">ABB37_09558</name>
</gene>
<proteinExistence type="predicted"/>
<dbReference type="GeneID" id="26909841"/>
<reference evidence="1 2" key="1">
    <citation type="submission" date="2015-07" db="EMBL/GenBank/DDBJ databases">
        <title>High-quality genome of monoxenous trypanosomatid Leptomonas pyrrhocoris.</title>
        <authorList>
            <person name="Flegontov P."/>
            <person name="Butenko A."/>
            <person name="Firsov S."/>
            <person name="Vlcek C."/>
            <person name="Logacheva M.D."/>
            <person name="Field M."/>
            <person name="Filatov D."/>
            <person name="Flegontova O."/>
            <person name="Gerasimov E."/>
            <person name="Jackson A.P."/>
            <person name="Kelly S."/>
            <person name="Opperdoes F."/>
            <person name="O'Reilly A."/>
            <person name="Votypka J."/>
            <person name="Yurchenko V."/>
            <person name="Lukes J."/>
        </authorList>
    </citation>
    <scope>NUCLEOTIDE SEQUENCE [LARGE SCALE GENOMIC DNA]</scope>
    <source>
        <strain evidence="1">H10</strain>
    </source>
</reference>
<dbReference type="AlphaFoldDB" id="A0A0M9FQK8"/>
<evidence type="ECO:0000313" key="1">
    <source>
        <dbReference type="EMBL" id="KPA73987.1"/>
    </source>
</evidence>
<sequence>MPLWRSLSFRQTVSPLLLPRTYRKGFFTEKTRFCSSARLCSTRIRPHYSAGCACASTAARLFARSPQNTCKGVRARRSPLSTTAHASASVPLYLPVLLHPTSTIQRIFSLRRRCREHPGKHRAR</sequence>
<dbReference type="EMBL" id="LGTL01000032">
    <property type="protein sequence ID" value="KPA73987.1"/>
    <property type="molecule type" value="Genomic_DNA"/>
</dbReference>
<comment type="caution">
    <text evidence="1">The sequence shown here is derived from an EMBL/GenBank/DDBJ whole genome shotgun (WGS) entry which is preliminary data.</text>
</comment>